<dbReference type="PRINTS" id="PR00422">
    <property type="entry name" value="TRANSFERRIN"/>
</dbReference>
<name>A0ABN8NAB6_9CNID</name>
<dbReference type="InterPro" id="IPR001156">
    <property type="entry name" value="Transferrin-like_dom"/>
</dbReference>
<dbReference type="SUPFAM" id="SSF53850">
    <property type="entry name" value="Periplasmic binding protein-like II"/>
    <property type="match status" value="1"/>
</dbReference>
<evidence type="ECO:0000259" key="1">
    <source>
        <dbReference type="PROSITE" id="PS51408"/>
    </source>
</evidence>
<dbReference type="Pfam" id="PF00405">
    <property type="entry name" value="Transferrin"/>
    <property type="match status" value="1"/>
</dbReference>
<dbReference type="Proteomes" id="UP001159405">
    <property type="component" value="Unassembled WGS sequence"/>
</dbReference>
<dbReference type="SMART" id="SM00094">
    <property type="entry name" value="TR_FER"/>
    <property type="match status" value="1"/>
</dbReference>
<dbReference type="PANTHER" id="PTHR11485">
    <property type="entry name" value="TRANSFERRIN"/>
    <property type="match status" value="1"/>
</dbReference>
<keyword evidence="3" id="KW-1185">Reference proteome</keyword>
<dbReference type="CDD" id="cd13529">
    <property type="entry name" value="PBP2_transferrin"/>
    <property type="match status" value="1"/>
</dbReference>
<accession>A0ABN8NAB6</accession>
<dbReference type="Gene3D" id="3.40.190.10">
    <property type="entry name" value="Periplasmic binding protein-like II"/>
    <property type="match status" value="2"/>
</dbReference>
<evidence type="ECO:0000313" key="3">
    <source>
        <dbReference type="Proteomes" id="UP001159405"/>
    </source>
</evidence>
<gene>
    <name evidence="2" type="ORF">PLOB_00008571</name>
</gene>
<proteinExistence type="predicted"/>
<evidence type="ECO:0000313" key="2">
    <source>
        <dbReference type="EMBL" id="CAH3046455.1"/>
    </source>
</evidence>
<dbReference type="PANTHER" id="PTHR11485:SF29">
    <property type="entry name" value="TRANSFERRIN 2"/>
    <property type="match status" value="1"/>
</dbReference>
<sequence>MQSVNSATSISFRWCAKSTEMAKCQEFIKYVNKTATKKGLPVAVLSCVNGSTSDICMTFIKDNKADLVTLDGGRVYEAGKNDDLVPIVSEQYGKYGVKYYGVAIVKKSNTGFNLEGLKGKKSCHTGARRTAGWNVPIGYLLRKKIIPPVKCDTEFHDFYSASKFFLESCVPGVKSYNVPADVSEKLCAICNGTGSDKCSRDVSKNGYVGYHGSFMCMAEGKGDVSFAKHTTVEEVLTKYPGKYGVTSDYEYLCKDGTRKDIGKHEECFLGFNAAHAVVTREGNKDINGIVTILTNMSSMYGPSQTNWTKFQLFNSTKYGGANLLFKDSTTQLVSISKDKRTYQGFLSDDYVKDVQALKSCDDESSVSTKTTPYAVIVLLVAMVAVMSL</sequence>
<dbReference type="EMBL" id="CALNXK010000014">
    <property type="protein sequence ID" value="CAH3046455.1"/>
    <property type="molecule type" value="Genomic_DNA"/>
</dbReference>
<feature type="domain" description="Transferrin-like" evidence="1">
    <location>
        <begin position="12"/>
        <end position="359"/>
    </location>
</feature>
<reference evidence="2 3" key="1">
    <citation type="submission" date="2022-05" db="EMBL/GenBank/DDBJ databases">
        <authorList>
            <consortium name="Genoscope - CEA"/>
            <person name="William W."/>
        </authorList>
    </citation>
    <scope>NUCLEOTIDE SEQUENCE [LARGE SCALE GENOMIC DNA]</scope>
</reference>
<dbReference type="PROSITE" id="PS51408">
    <property type="entry name" value="TRANSFERRIN_LIKE_4"/>
    <property type="match status" value="1"/>
</dbReference>
<organism evidence="2 3">
    <name type="scientific">Porites lobata</name>
    <dbReference type="NCBI Taxonomy" id="104759"/>
    <lineage>
        <taxon>Eukaryota</taxon>
        <taxon>Metazoa</taxon>
        <taxon>Cnidaria</taxon>
        <taxon>Anthozoa</taxon>
        <taxon>Hexacorallia</taxon>
        <taxon>Scleractinia</taxon>
        <taxon>Fungiina</taxon>
        <taxon>Poritidae</taxon>
        <taxon>Porites</taxon>
    </lineage>
</organism>
<protein>
    <recommendedName>
        <fullName evidence="1">Transferrin-like domain-containing protein</fullName>
    </recommendedName>
</protein>
<comment type="caution">
    <text evidence="2">The sequence shown here is derived from an EMBL/GenBank/DDBJ whole genome shotgun (WGS) entry which is preliminary data.</text>
</comment>